<reference evidence="3" key="1">
    <citation type="submission" date="2016-02" db="EMBL/GenBank/DDBJ databases">
        <authorList>
            <person name="Wen L."/>
            <person name="He K."/>
            <person name="Yang H."/>
        </authorList>
    </citation>
    <scope>NUCLEOTIDE SEQUENCE [LARGE SCALE GENOMIC DNA]</scope>
    <source>
        <strain evidence="3">JCM 15929</strain>
    </source>
</reference>
<dbReference type="Proteomes" id="UP000070258">
    <property type="component" value="Unassembled WGS sequence"/>
</dbReference>
<dbReference type="RefSeq" id="WP_068571574.1">
    <property type="nucleotide sequence ID" value="NZ_LSRF01000044.1"/>
</dbReference>
<proteinExistence type="predicted"/>
<evidence type="ECO:0000313" key="3">
    <source>
        <dbReference type="Proteomes" id="UP000070258"/>
    </source>
</evidence>
<evidence type="ECO:0000313" key="2">
    <source>
        <dbReference type="EMBL" id="KXP08698.1"/>
    </source>
</evidence>
<evidence type="ECO:0000256" key="1">
    <source>
        <dbReference type="SAM" id="MobiDB-lite"/>
    </source>
</evidence>
<dbReference type="AlphaFoldDB" id="A0A138ADX2"/>
<name>A0A138ADX2_9ACTN</name>
<dbReference type="EMBL" id="LSRF01000044">
    <property type="protein sequence ID" value="KXP08698.1"/>
    <property type="molecule type" value="Genomic_DNA"/>
</dbReference>
<sequence>MYPAPDPNAEEYKVGQEYLELSEALFRLVEAHDTARASVGQPYRPKSRAATDFDNQEQFRGSASEGPVEDLQAEAGFFLARADDHMRALAMSIATERVAHSVFTLARVVLAASSFAYSLLDPDPSIGTAQRIVKYHNFELHSLYEIRPVVWQHDSDLEAEIDDRVDTLLSQASLLGVKHVKAGGRTYLDPAPFSEREMVISLLERTKAIKRPKRQPMRAGDIVYSVLSASVHAQPHMRTMFDFVELPRRVPDRKRIGERTSIETMARVARLAFMGYHAAHERHRDYFGLPRLAKIRTVKRDAQVIDSFARVK</sequence>
<comment type="caution">
    <text evidence="2">The sequence shown here is derived from an EMBL/GenBank/DDBJ whole genome shotgun (WGS) entry which is preliminary data.</text>
</comment>
<feature type="region of interest" description="Disordered" evidence="1">
    <location>
        <begin position="37"/>
        <end position="66"/>
    </location>
</feature>
<protein>
    <submittedName>
        <fullName evidence="2">Uncharacterized protein</fullName>
    </submittedName>
</protein>
<accession>A0A138ADX2</accession>
<organism evidence="2 3">
    <name type="scientific">Tsukamurella pseudospumae</name>
    <dbReference type="NCBI Taxonomy" id="239498"/>
    <lineage>
        <taxon>Bacteria</taxon>
        <taxon>Bacillati</taxon>
        <taxon>Actinomycetota</taxon>
        <taxon>Actinomycetes</taxon>
        <taxon>Mycobacteriales</taxon>
        <taxon>Tsukamurellaceae</taxon>
        <taxon>Tsukamurella</taxon>
    </lineage>
</organism>
<gene>
    <name evidence="2" type="ORF">AXK60_08470</name>
</gene>